<keyword evidence="1" id="KW-0677">Repeat</keyword>
<dbReference type="AlphaFoldDB" id="A0A927MYV5"/>
<dbReference type="Gene3D" id="2.130.10.10">
    <property type="entry name" value="YVTN repeat-like/Quinoprotein amine dehydrogenase"/>
    <property type="match status" value="3"/>
</dbReference>
<feature type="repeat" description="WD" evidence="2">
    <location>
        <begin position="890"/>
        <end position="923"/>
    </location>
</feature>
<dbReference type="PROSITE" id="PS50082">
    <property type="entry name" value="WD_REPEATS_2"/>
    <property type="match status" value="3"/>
</dbReference>
<keyword evidence="5" id="KW-1185">Reference proteome</keyword>
<dbReference type="PANTHER" id="PTHR19879">
    <property type="entry name" value="TRANSCRIPTION INITIATION FACTOR TFIID"/>
    <property type="match status" value="1"/>
</dbReference>
<feature type="repeat" description="WD" evidence="2">
    <location>
        <begin position="931"/>
        <end position="964"/>
    </location>
</feature>
<gene>
    <name evidence="4" type="ORF">HEB94_005712</name>
</gene>
<dbReference type="SMART" id="SM00320">
    <property type="entry name" value="WD40"/>
    <property type="match status" value="9"/>
</dbReference>
<keyword evidence="2" id="KW-0853">WD repeat</keyword>
<feature type="repeat" description="WD" evidence="2">
    <location>
        <begin position="972"/>
        <end position="1005"/>
    </location>
</feature>
<comment type="caution">
    <text evidence="4">The sequence shown here is derived from an EMBL/GenBank/DDBJ whole genome shotgun (WGS) entry which is preliminary data.</text>
</comment>
<organism evidence="4 5">
    <name type="scientific">Actinopolymorpha pittospori</name>
    <dbReference type="NCBI Taxonomy" id="648752"/>
    <lineage>
        <taxon>Bacteria</taxon>
        <taxon>Bacillati</taxon>
        <taxon>Actinomycetota</taxon>
        <taxon>Actinomycetes</taxon>
        <taxon>Propionibacteriales</taxon>
        <taxon>Actinopolymorphaceae</taxon>
        <taxon>Actinopolymorpha</taxon>
    </lineage>
</organism>
<feature type="domain" description="Nephrocystin 3-like N-terminal" evidence="3">
    <location>
        <begin position="301"/>
        <end position="437"/>
    </location>
</feature>
<dbReference type="InterPro" id="IPR015943">
    <property type="entry name" value="WD40/YVTN_repeat-like_dom_sf"/>
</dbReference>
<dbReference type="SUPFAM" id="SSF50494">
    <property type="entry name" value="Trypsin-like serine proteases"/>
    <property type="match status" value="1"/>
</dbReference>
<dbReference type="Gene3D" id="2.40.10.120">
    <property type="match status" value="1"/>
</dbReference>
<dbReference type="PROSITE" id="PS50294">
    <property type="entry name" value="WD_REPEATS_REGION"/>
    <property type="match status" value="1"/>
</dbReference>
<dbReference type="PANTHER" id="PTHR19879:SF9">
    <property type="entry name" value="TRANSCRIPTION INITIATION FACTOR TFIID SUBUNIT 5"/>
    <property type="match status" value="1"/>
</dbReference>
<dbReference type="CDD" id="cd00200">
    <property type="entry name" value="WD40"/>
    <property type="match status" value="1"/>
</dbReference>
<dbReference type="InterPro" id="IPR001680">
    <property type="entry name" value="WD40_rpt"/>
</dbReference>
<dbReference type="Proteomes" id="UP000638648">
    <property type="component" value="Unassembled WGS sequence"/>
</dbReference>
<dbReference type="InterPro" id="IPR036322">
    <property type="entry name" value="WD40_repeat_dom_sf"/>
</dbReference>
<sequence>MDAVPLRARLVEVNAELPTGETRYGSGCIVAHRTVVTAAHVVAGAHRVWVRGPDKRTLLCLPLDEAFVGDPTSVAGPDLALVEIDDQDLDLPPIGLARVDRDSASGEVVDRCHAWGYPQFAEVFPGEPRSRGGPISAPIRETCDAAGVIPVGSGLVRGLLDLQVSVAPRDLPARDQALNECAWSGISGGPVTSAGLLLGVVSEHAPRAGAGSLSATPLTALSPDPANPNARPGVPDPAAWWTKLGVTGPDALAVLPPRPVRPIPPYSATLRSMGRALRSRMLRLEGRDDELAAINTFATSTEGYRWLVGGAFAGKTALMYHAVTATLPSEVDVVSYFLRRVASDGQSSNFLAAVIPQLAALCPAVELAGYDEHTYRLLWERAVQRAHDTGRHLLLVVDGLDEDLRPRDMPSVASLLPDLVAGSDPSAGHAHVHVTSRPHPELPADLADNAGHPLHHTAPVILSGSPGWEERRDLGAAEVDRLATEGGLVRETLGLLAAAAGPLSPADLADLLAPTLRDGTDAWDVDQLLVDRAGRSIEPVGTADRSRYQFAHGTLLEQARSHKLLAKPAYRERVHAWADTWQQAGWPDPNQDGTGTPRYLLDTYPATLTDDPHRLAALAGDVAWVNAAIKLGSVAATLAVLRAAATMVEDPRLHDLLAVVSAQQVNLQSDTPSNDPGYVLRQLCLQALHFDARELAASIRSSSQSRPDPGAMPLWTTVRSIPPALEVGTHGGPVLAVAVLPDCRVVTVGYDSRVLAWNLDRPGQPTELSTHDGAVLAVAVLPDGRILTGGLVEGVQVWHPDCPGHPTELGTFDGTVWAVAVLPDGRVVTGGSDSRVLVWHPDRPGQPTQIGTHSVRAVAVLPDGRVATVGKDKRVLVWNVHRPGQPAAELGTHDGGVEAVAVLPDGRVVTGGLDERVRVWQLDRPGQPTELGTHDGAVLAVAVLSEGRVVTVGYDSRVRVWHLDRPGQPTELGTHHKAVLAVAVLPDGRVVTGGLDKRVLVWSLDRPGQPAELGTLDSPATAVAVLPDGRVVTVGYDSRVLVWNLDRPGQPLELGTFDGTVWAVAVLPDGRVVTGGYSSRVLVWHPDNPGQPTAMIDTAAAGLAVGTSPTGAPILAVAYYGVELWTLPQPPRLTGTLPSSCT</sequence>
<evidence type="ECO:0000256" key="1">
    <source>
        <dbReference type="ARBA" id="ARBA00022737"/>
    </source>
</evidence>
<dbReference type="InterPro" id="IPR056884">
    <property type="entry name" value="NPHP3-like_N"/>
</dbReference>
<accession>A0A927MYV5</accession>
<proteinExistence type="predicted"/>
<dbReference type="Pfam" id="PF24883">
    <property type="entry name" value="NPHP3_N"/>
    <property type="match status" value="1"/>
</dbReference>
<evidence type="ECO:0000256" key="2">
    <source>
        <dbReference type="PROSITE-ProRule" id="PRU00221"/>
    </source>
</evidence>
<evidence type="ECO:0000259" key="3">
    <source>
        <dbReference type="Pfam" id="PF24883"/>
    </source>
</evidence>
<dbReference type="Pfam" id="PF00400">
    <property type="entry name" value="WD40"/>
    <property type="match status" value="6"/>
</dbReference>
<evidence type="ECO:0000313" key="5">
    <source>
        <dbReference type="Proteomes" id="UP000638648"/>
    </source>
</evidence>
<reference evidence="4" key="1">
    <citation type="submission" date="2020-10" db="EMBL/GenBank/DDBJ databases">
        <title>Sequencing the genomes of 1000 actinobacteria strains.</title>
        <authorList>
            <person name="Klenk H.-P."/>
        </authorList>
    </citation>
    <scope>NUCLEOTIDE SEQUENCE</scope>
    <source>
        <strain evidence="4">DSM 45354</strain>
    </source>
</reference>
<dbReference type="RefSeq" id="WP_192752561.1">
    <property type="nucleotide sequence ID" value="NZ_BAABJL010000119.1"/>
</dbReference>
<dbReference type="InterPro" id="IPR009003">
    <property type="entry name" value="Peptidase_S1_PA"/>
</dbReference>
<protein>
    <submittedName>
        <fullName evidence="4">WD40 repeat protein</fullName>
    </submittedName>
</protein>
<name>A0A927MYV5_9ACTN</name>
<dbReference type="EMBL" id="JADBEM010000001">
    <property type="protein sequence ID" value="MBE1608864.1"/>
    <property type="molecule type" value="Genomic_DNA"/>
</dbReference>
<evidence type="ECO:0000313" key="4">
    <source>
        <dbReference type="EMBL" id="MBE1608864.1"/>
    </source>
</evidence>
<dbReference type="SUPFAM" id="SSF50978">
    <property type="entry name" value="WD40 repeat-like"/>
    <property type="match status" value="1"/>
</dbReference>
<dbReference type="Pfam" id="PF13365">
    <property type="entry name" value="Trypsin_2"/>
    <property type="match status" value="1"/>
</dbReference>
<dbReference type="SUPFAM" id="SSF69322">
    <property type="entry name" value="Tricorn protease domain 2"/>
    <property type="match status" value="1"/>
</dbReference>